<name>A0ABS4QLD7_9NOCA</name>
<dbReference type="Gene3D" id="3.40.33.10">
    <property type="entry name" value="CAP"/>
    <property type="match status" value="1"/>
</dbReference>
<dbReference type="SUPFAM" id="SSF55797">
    <property type="entry name" value="PR-1-like"/>
    <property type="match status" value="1"/>
</dbReference>
<comment type="caution">
    <text evidence="3">The sequence shown here is derived from an EMBL/GenBank/DDBJ whole genome shotgun (WGS) entry which is preliminary data.</text>
</comment>
<protein>
    <submittedName>
        <fullName evidence="3">Uncharacterized protein YkwD</fullName>
    </submittedName>
</protein>
<dbReference type="PROSITE" id="PS01009">
    <property type="entry name" value="CRISP_1"/>
    <property type="match status" value="1"/>
</dbReference>
<sequence length="175" mass="18655">MRVGRLVSVVAAVMLAALISGGGTAAGQSDYAQTGLTLHNQYRAKHGSPAMTSTQNMNSRAQQCAKYYATKGTIDHSCPYKNGAGENLVGGQGNWGAVSFVQMATKMWYDEVSAYDYNNPGFSMQTGHFTQLVWKASTGLGIGYASEGGYTVAVALYNPPGNMQGQFPQNVPRPR</sequence>
<dbReference type="Proteomes" id="UP001519325">
    <property type="component" value="Unassembled WGS sequence"/>
</dbReference>
<proteinExistence type="predicted"/>
<accession>A0ABS4QLD7</accession>
<feature type="signal peptide" evidence="1">
    <location>
        <begin position="1"/>
        <end position="25"/>
    </location>
</feature>
<keyword evidence="4" id="KW-1185">Reference proteome</keyword>
<evidence type="ECO:0000313" key="3">
    <source>
        <dbReference type="EMBL" id="MBP2192373.1"/>
    </source>
</evidence>
<dbReference type="InterPro" id="IPR018244">
    <property type="entry name" value="Allrgn_V5/Tpx1_CS"/>
</dbReference>
<dbReference type="InterPro" id="IPR034113">
    <property type="entry name" value="SCP_GAPR1-like"/>
</dbReference>
<dbReference type="RefSeq" id="WP_209895149.1">
    <property type="nucleotide sequence ID" value="NZ_JAGGMR010000001.1"/>
</dbReference>
<dbReference type="Pfam" id="PF00188">
    <property type="entry name" value="CAP"/>
    <property type="match status" value="1"/>
</dbReference>
<keyword evidence="1" id="KW-0732">Signal</keyword>
<dbReference type="InterPro" id="IPR035940">
    <property type="entry name" value="CAP_sf"/>
</dbReference>
<evidence type="ECO:0000256" key="1">
    <source>
        <dbReference type="SAM" id="SignalP"/>
    </source>
</evidence>
<dbReference type="InterPro" id="IPR014044">
    <property type="entry name" value="CAP_dom"/>
</dbReference>
<dbReference type="EMBL" id="JAGGMR010000001">
    <property type="protein sequence ID" value="MBP2192373.1"/>
    <property type="molecule type" value="Genomic_DNA"/>
</dbReference>
<dbReference type="PRINTS" id="PR00837">
    <property type="entry name" value="V5TPXLIKE"/>
</dbReference>
<dbReference type="PANTHER" id="PTHR10334">
    <property type="entry name" value="CYSTEINE-RICH SECRETORY PROTEIN-RELATED"/>
    <property type="match status" value="1"/>
</dbReference>
<gene>
    <name evidence="3" type="ORF">BJ987_005274</name>
</gene>
<dbReference type="SMART" id="SM00198">
    <property type="entry name" value="SCP"/>
    <property type="match status" value="1"/>
</dbReference>
<evidence type="ECO:0000259" key="2">
    <source>
        <dbReference type="SMART" id="SM00198"/>
    </source>
</evidence>
<organism evidence="3 4">
    <name type="scientific">Nocardia goodfellowii</name>
    <dbReference type="NCBI Taxonomy" id="882446"/>
    <lineage>
        <taxon>Bacteria</taxon>
        <taxon>Bacillati</taxon>
        <taxon>Actinomycetota</taxon>
        <taxon>Actinomycetes</taxon>
        <taxon>Mycobacteriales</taxon>
        <taxon>Nocardiaceae</taxon>
        <taxon>Nocardia</taxon>
    </lineage>
</organism>
<dbReference type="CDD" id="cd05382">
    <property type="entry name" value="CAP_GAPR1-like"/>
    <property type="match status" value="1"/>
</dbReference>
<feature type="chain" id="PRO_5045838497" evidence="1">
    <location>
        <begin position="26"/>
        <end position="175"/>
    </location>
</feature>
<evidence type="ECO:0000313" key="4">
    <source>
        <dbReference type="Proteomes" id="UP001519325"/>
    </source>
</evidence>
<feature type="domain" description="SCP" evidence="2">
    <location>
        <begin position="30"/>
        <end position="165"/>
    </location>
</feature>
<reference evidence="3 4" key="1">
    <citation type="submission" date="2021-03" db="EMBL/GenBank/DDBJ databases">
        <title>Sequencing the genomes of 1000 actinobacteria strains.</title>
        <authorList>
            <person name="Klenk H.-P."/>
        </authorList>
    </citation>
    <scope>NUCLEOTIDE SEQUENCE [LARGE SCALE GENOMIC DNA]</scope>
    <source>
        <strain evidence="3 4">DSM 45516</strain>
    </source>
</reference>
<dbReference type="InterPro" id="IPR001283">
    <property type="entry name" value="CRISP-related"/>
</dbReference>